<evidence type="ECO:0000256" key="1">
    <source>
        <dbReference type="SAM" id="SignalP"/>
    </source>
</evidence>
<protein>
    <submittedName>
        <fullName evidence="2">Uncharacterized protein</fullName>
    </submittedName>
</protein>
<keyword evidence="3" id="KW-1185">Reference proteome</keyword>
<comment type="caution">
    <text evidence="2">The sequence shown here is derived from an EMBL/GenBank/DDBJ whole genome shotgun (WGS) entry which is preliminary data.</text>
</comment>
<feature type="chain" id="PRO_5003835868" evidence="1">
    <location>
        <begin position="20"/>
        <end position="171"/>
    </location>
</feature>
<organism evidence="2 3">
    <name type="scientific">Thalassiosira oceanica</name>
    <name type="common">Marine diatom</name>
    <dbReference type="NCBI Taxonomy" id="159749"/>
    <lineage>
        <taxon>Eukaryota</taxon>
        <taxon>Sar</taxon>
        <taxon>Stramenopiles</taxon>
        <taxon>Ochrophyta</taxon>
        <taxon>Bacillariophyta</taxon>
        <taxon>Coscinodiscophyceae</taxon>
        <taxon>Thalassiosirophycidae</taxon>
        <taxon>Thalassiosirales</taxon>
        <taxon>Thalassiosiraceae</taxon>
        <taxon>Thalassiosira</taxon>
    </lineage>
</organism>
<evidence type="ECO:0000313" key="3">
    <source>
        <dbReference type="Proteomes" id="UP000266841"/>
    </source>
</evidence>
<reference evidence="2 3" key="1">
    <citation type="journal article" date="2012" name="Genome Biol.">
        <title>Genome and low-iron response of an oceanic diatom adapted to chronic iron limitation.</title>
        <authorList>
            <person name="Lommer M."/>
            <person name="Specht M."/>
            <person name="Roy A.S."/>
            <person name="Kraemer L."/>
            <person name="Andreson R."/>
            <person name="Gutowska M.A."/>
            <person name="Wolf J."/>
            <person name="Bergner S.V."/>
            <person name="Schilhabel M.B."/>
            <person name="Klostermeier U.C."/>
            <person name="Beiko R.G."/>
            <person name="Rosenstiel P."/>
            <person name="Hippler M."/>
            <person name="Laroche J."/>
        </authorList>
    </citation>
    <scope>NUCLEOTIDE SEQUENCE [LARGE SCALE GENOMIC DNA]</scope>
    <source>
        <strain evidence="2 3">CCMP1005</strain>
    </source>
</reference>
<keyword evidence="1" id="KW-0732">Signal</keyword>
<sequence>MKAIAAVLFALLLASTATASRVFQAKSGKGSKYSCRPEAVQGLWQYISQSSGTPWNAYIGCTSSGRPDGATRCQMTDQPQYKGDCVTIAYFDPGYISVNENGYCSIGYNDKGLVVFEETGECDYGTEVIEGHYAAKAQVTPGGILEILFTDDGGTTFYNANSPRLALNAAA</sequence>
<evidence type="ECO:0000313" key="2">
    <source>
        <dbReference type="EMBL" id="EJK44813.1"/>
    </source>
</evidence>
<accession>K0QZ79</accession>
<gene>
    <name evidence="2" type="ORF">THAOC_36616</name>
</gene>
<proteinExistence type="predicted"/>
<dbReference type="AlphaFoldDB" id="K0QZ79"/>
<dbReference type="Proteomes" id="UP000266841">
    <property type="component" value="Unassembled WGS sequence"/>
</dbReference>
<dbReference type="EMBL" id="AGNL01049178">
    <property type="protein sequence ID" value="EJK44813.1"/>
    <property type="molecule type" value="Genomic_DNA"/>
</dbReference>
<name>K0QZ79_THAOC</name>
<feature type="signal peptide" evidence="1">
    <location>
        <begin position="1"/>
        <end position="19"/>
    </location>
</feature>